<name>X1K680_9ZZZZ</name>
<organism evidence="1">
    <name type="scientific">marine sediment metagenome</name>
    <dbReference type="NCBI Taxonomy" id="412755"/>
    <lineage>
        <taxon>unclassified sequences</taxon>
        <taxon>metagenomes</taxon>
        <taxon>ecological metagenomes</taxon>
    </lineage>
</organism>
<gene>
    <name evidence="1" type="ORF">S03H2_59887</name>
</gene>
<comment type="caution">
    <text evidence="1">The sequence shown here is derived from an EMBL/GenBank/DDBJ whole genome shotgun (WGS) entry which is preliminary data.</text>
</comment>
<dbReference type="EMBL" id="BARU01038542">
    <property type="protein sequence ID" value="GAH85779.1"/>
    <property type="molecule type" value="Genomic_DNA"/>
</dbReference>
<evidence type="ECO:0000313" key="1">
    <source>
        <dbReference type="EMBL" id="GAH85779.1"/>
    </source>
</evidence>
<reference evidence="1" key="1">
    <citation type="journal article" date="2014" name="Front. Microbiol.">
        <title>High frequency of phylogenetically diverse reductive dehalogenase-homologous genes in deep subseafloor sedimentary metagenomes.</title>
        <authorList>
            <person name="Kawai M."/>
            <person name="Futagami T."/>
            <person name="Toyoda A."/>
            <person name="Takaki Y."/>
            <person name="Nishi S."/>
            <person name="Hori S."/>
            <person name="Arai W."/>
            <person name="Tsubouchi T."/>
            <person name="Morono Y."/>
            <person name="Uchiyama I."/>
            <person name="Ito T."/>
            <person name="Fujiyama A."/>
            <person name="Inagaki F."/>
            <person name="Takami H."/>
        </authorList>
    </citation>
    <scope>NUCLEOTIDE SEQUENCE</scope>
    <source>
        <strain evidence="1">Expedition CK06-06</strain>
    </source>
</reference>
<feature type="non-terminal residue" evidence="1">
    <location>
        <position position="1"/>
    </location>
</feature>
<proteinExistence type="predicted"/>
<protein>
    <submittedName>
        <fullName evidence="1">Uncharacterized protein</fullName>
    </submittedName>
</protein>
<sequence>KTDCVLTRGEWDDQGRSEIVLAQRFPGDNYRPLAKITVDREGRIVAGMLGKFTLRPVTAEQPSGETGGTGGY</sequence>
<dbReference type="AlphaFoldDB" id="X1K680"/>
<accession>X1K680</accession>